<dbReference type="Pfam" id="PF13489">
    <property type="entry name" value="Methyltransf_23"/>
    <property type="match status" value="1"/>
</dbReference>
<dbReference type="STRING" id="1081108.A0A168C7S6"/>
<keyword evidence="1" id="KW-0489">Methyltransferase</keyword>
<sequence length="301" mass="33027">MIFASFQRLLESLIEPWLMIALSVALIPYTTIQLILSGSSHTIFSPSEFSDALFARVWVIVGPIARSRAQKLVVPLLEGRISGGKAHDEVVSVPLHGTVLEVGAGTGEWADVLARIHAQGDTEPVTRNGLRSRKHSAGGVTRIYGVEPNAHSAALLQKRVDEVGLSDVYEVAPVGIESVTDPSAWDGIIERGSVDCIVSIRCMCSIPAPEKNIKLLYELLKPGGSWYVFEHVQATRGAPFVPLYQRFVNYIWMWLMGSCRICRPTEQTLRQVGPWKKVDLNVSPDEPVCAILPHVVGVLTK</sequence>
<protein>
    <submittedName>
        <fullName evidence="1">Phospholipid methyltransferase</fullName>
    </submittedName>
</protein>
<organism evidence="1 2">
    <name type="scientific">Akanthomyces lecanii RCEF 1005</name>
    <dbReference type="NCBI Taxonomy" id="1081108"/>
    <lineage>
        <taxon>Eukaryota</taxon>
        <taxon>Fungi</taxon>
        <taxon>Dikarya</taxon>
        <taxon>Ascomycota</taxon>
        <taxon>Pezizomycotina</taxon>
        <taxon>Sordariomycetes</taxon>
        <taxon>Hypocreomycetidae</taxon>
        <taxon>Hypocreales</taxon>
        <taxon>Cordycipitaceae</taxon>
        <taxon>Akanthomyces</taxon>
        <taxon>Cordyceps confragosa</taxon>
    </lineage>
</organism>
<dbReference type="InterPro" id="IPR052356">
    <property type="entry name" value="Thiol_S-MT"/>
</dbReference>
<accession>A0A168C7S6</accession>
<dbReference type="InterPro" id="IPR029063">
    <property type="entry name" value="SAM-dependent_MTases_sf"/>
</dbReference>
<evidence type="ECO:0000313" key="1">
    <source>
        <dbReference type="EMBL" id="OAA71050.1"/>
    </source>
</evidence>
<dbReference type="Proteomes" id="UP000076881">
    <property type="component" value="Unassembled WGS sequence"/>
</dbReference>
<proteinExistence type="predicted"/>
<dbReference type="SUPFAM" id="SSF53335">
    <property type="entry name" value="S-adenosyl-L-methionine-dependent methyltransferases"/>
    <property type="match status" value="1"/>
</dbReference>
<dbReference type="OrthoDB" id="540004at2759"/>
<dbReference type="GO" id="GO:0008168">
    <property type="term" value="F:methyltransferase activity"/>
    <property type="evidence" value="ECO:0007669"/>
    <property type="project" value="UniProtKB-KW"/>
</dbReference>
<dbReference type="CDD" id="cd02440">
    <property type="entry name" value="AdoMet_MTases"/>
    <property type="match status" value="1"/>
</dbReference>
<keyword evidence="2" id="KW-1185">Reference proteome</keyword>
<reference evidence="1 2" key="1">
    <citation type="journal article" date="2016" name="Genome Biol. Evol.">
        <title>Divergent and convergent evolution of fungal pathogenicity.</title>
        <authorList>
            <person name="Shang Y."/>
            <person name="Xiao G."/>
            <person name="Zheng P."/>
            <person name="Cen K."/>
            <person name="Zhan S."/>
            <person name="Wang C."/>
        </authorList>
    </citation>
    <scope>NUCLEOTIDE SEQUENCE [LARGE SCALE GENOMIC DNA]</scope>
    <source>
        <strain evidence="1 2">RCEF 1005</strain>
    </source>
</reference>
<dbReference type="GO" id="GO:0032259">
    <property type="term" value="P:methylation"/>
    <property type="evidence" value="ECO:0007669"/>
    <property type="project" value="UniProtKB-KW"/>
</dbReference>
<evidence type="ECO:0000313" key="2">
    <source>
        <dbReference type="Proteomes" id="UP000076881"/>
    </source>
</evidence>
<name>A0A168C7S6_CORDF</name>
<comment type="caution">
    <text evidence="1">The sequence shown here is derived from an EMBL/GenBank/DDBJ whole genome shotgun (WGS) entry which is preliminary data.</text>
</comment>
<dbReference type="Gene3D" id="3.40.50.150">
    <property type="entry name" value="Vaccinia Virus protein VP39"/>
    <property type="match status" value="1"/>
</dbReference>
<gene>
    <name evidence="1" type="ORF">LEL_09641</name>
</gene>
<keyword evidence="1" id="KW-0808">Transferase</keyword>
<dbReference type="AlphaFoldDB" id="A0A168C7S6"/>
<dbReference type="PANTHER" id="PTHR45036">
    <property type="entry name" value="METHYLTRANSFERASE LIKE 7B"/>
    <property type="match status" value="1"/>
</dbReference>
<dbReference type="PANTHER" id="PTHR45036:SF1">
    <property type="entry name" value="METHYLTRANSFERASE LIKE 7A"/>
    <property type="match status" value="1"/>
</dbReference>
<dbReference type="EMBL" id="AZHF01000009">
    <property type="protein sequence ID" value="OAA71050.1"/>
    <property type="molecule type" value="Genomic_DNA"/>
</dbReference>